<proteinExistence type="predicted"/>
<dbReference type="InterPro" id="IPR009000">
    <property type="entry name" value="Transl_B-barrel_sf"/>
</dbReference>
<dbReference type="SUPFAM" id="SSF50447">
    <property type="entry name" value="Translation proteins"/>
    <property type="match status" value="1"/>
</dbReference>
<feature type="domain" description="RimM N-terminal" evidence="1">
    <location>
        <begin position="3"/>
        <end position="31"/>
    </location>
</feature>
<sequence length="33" mass="3638">MIVVGKLGAPYGIKGWLKVHSFTDDPQGIFEFS</sequence>
<reference evidence="2 3" key="1">
    <citation type="submission" date="2024-03" db="EMBL/GenBank/DDBJ databases">
        <title>First Report of Pectobacterium brasiliscabiei causing potato scab in china.</title>
        <authorList>
            <person name="Handique U."/>
        </authorList>
    </citation>
    <scope>NUCLEOTIDE SEQUENCE [LARGE SCALE GENOMIC DNA]</scope>
    <source>
        <strain evidence="2 3">ZRIMU1503</strain>
    </source>
</reference>
<dbReference type="InterPro" id="IPR036976">
    <property type="entry name" value="RimM_N_sf"/>
</dbReference>
<feature type="non-terminal residue" evidence="2">
    <location>
        <position position="33"/>
    </location>
</feature>
<protein>
    <submittedName>
        <fullName evidence="2">Ribosome maturation factor RimM</fullName>
    </submittedName>
</protein>
<evidence type="ECO:0000313" key="2">
    <source>
        <dbReference type="EMBL" id="MEI5617648.1"/>
    </source>
</evidence>
<organism evidence="2 3">
    <name type="scientific">Streptomyces brasiliscabiei</name>
    <dbReference type="NCBI Taxonomy" id="2736302"/>
    <lineage>
        <taxon>Bacteria</taxon>
        <taxon>Bacillati</taxon>
        <taxon>Actinomycetota</taxon>
        <taxon>Actinomycetes</taxon>
        <taxon>Kitasatosporales</taxon>
        <taxon>Streptomycetaceae</taxon>
        <taxon>Streptomyces</taxon>
    </lineage>
</organism>
<evidence type="ECO:0000259" key="1">
    <source>
        <dbReference type="Pfam" id="PF01782"/>
    </source>
</evidence>
<dbReference type="InterPro" id="IPR002676">
    <property type="entry name" value="RimM_N"/>
</dbReference>
<keyword evidence="3" id="KW-1185">Reference proteome</keyword>
<name>A0ABU8GWV5_9ACTN</name>
<accession>A0ABU8GWV5</accession>
<dbReference type="Gene3D" id="2.40.30.60">
    <property type="entry name" value="RimM"/>
    <property type="match status" value="1"/>
</dbReference>
<dbReference type="EMBL" id="JBBAYM010000897">
    <property type="protein sequence ID" value="MEI5617648.1"/>
    <property type="molecule type" value="Genomic_DNA"/>
</dbReference>
<dbReference type="Pfam" id="PF01782">
    <property type="entry name" value="RimM"/>
    <property type="match status" value="1"/>
</dbReference>
<comment type="caution">
    <text evidence="2">The sequence shown here is derived from an EMBL/GenBank/DDBJ whole genome shotgun (WGS) entry which is preliminary data.</text>
</comment>
<gene>
    <name evidence="2" type="primary">rimM</name>
    <name evidence="2" type="ORF">WB403_52045</name>
</gene>
<evidence type="ECO:0000313" key="3">
    <source>
        <dbReference type="Proteomes" id="UP001365781"/>
    </source>
</evidence>
<dbReference type="Proteomes" id="UP001365781">
    <property type="component" value="Unassembled WGS sequence"/>
</dbReference>